<evidence type="ECO:0008006" key="3">
    <source>
        <dbReference type="Google" id="ProtNLM"/>
    </source>
</evidence>
<name>D6ZE98_SEGRD</name>
<dbReference type="AlphaFoldDB" id="D6ZE98"/>
<dbReference type="Proteomes" id="UP000002247">
    <property type="component" value="Chromosome"/>
</dbReference>
<proteinExistence type="predicted"/>
<organism evidence="1 2">
    <name type="scientific">Segniliparus rotundus (strain ATCC BAA-972 / CDC 1076 / CIP 108378 / DSM 44985 / JCM 13578)</name>
    <dbReference type="NCBI Taxonomy" id="640132"/>
    <lineage>
        <taxon>Bacteria</taxon>
        <taxon>Bacillati</taxon>
        <taxon>Actinomycetota</taxon>
        <taxon>Actinomycetes</taxon>
        <taxon>Mycobacteriales</taxon>
        <taxon>Segniliparaceae</taxon>
        <taxon>Segniliparus</taxon>
    </lineage>
</organism>
<reference evidence="1 2" key="1">
    <citation type="journal article" date="2010" name="Stand. Genomic Sci.">
        <title>Complete genome sequence of Segniliparus rotundus type strain (CDC 1076).</title>
        <authorList>
            <person name="Sikorski J."/>
            <person name="Lapidus A."/>
            <person name="Copeland A."/>
            <person name="Misra M."/>
            <person name="Glavina Del Rio T."/>
            <person name="Nolan M."/>
            <person name="Lucas S."/>
            <person name="Chen F."/>
            <person name="Tice H."/>
            <person name="Cheng J.F."/>
            <person name="Jando M."/>
            <person name="Schneider S."/>
            <person name="Bruce D."/>
            <person name="Goodwin L."/>
            <person name="Pitluck S."/>
            <person name="Liolios K."/>
            <person name="Mikhailova N."/>
            <person name="Pati A."/>
            <person name="Ivanova N."/>
            <person name="Mavromatis K."/>
            <person name="Chen A."/>
            <person name="Palaniappan K."/>
            <person name="Chertkov O."/>
            <person name="Land M."/>
            <person name="Hauser L."/>
            <person name="Chang Y.J."/>
            <person name="Jeffries C.D."/>
            <person name="Brettin T."/>
            <person name="Detter J.C."/>
            <person name="Han C."/>
            <person name="Rohde M."/>
            <person name="Goker M."/>
            <person name="Bristow J."/>
            <person name="Eisen J.A."/>
            <person name="Markowitz V."/>
            <person name="Hugenholtz P."/>
            <person name="Kyrpides N.C."/>
            <person name="Klenk H.P."/>
        </authorList>
    </citation>
    <scope>NUCLEOTIDE SEQUENCE [LARGE SCALE GENOMIC DNA]</scope>
    <source>
        <strain evidence="2">ATCC BAA-972 / CDC 1076 / CIP 108378 / DSM 44985 / JCM 13578</strain>
    </source>
</reference>
<dbReference type="EMBL" id="CP001958">
    <property type="protein sequence ID" value="ADG97378.1"/>
    <property type="molecule type" value="Genomic_DNA"/>
</dbReference>
<dbReference type="STRING" id="640132.Srot_0901"/>
<accession>D6ZE98</accession>
<evidence type="ECO:0000313" key="2">
    <source>
        <dbReference type="Proteomes" id="UP000002247"/>
    </source>
</evidence>
<gene>
    <name evidence="1" type="ordered locus">Srot_0901</name>
</gene>
<protein>
    <recommendedName>
        <fullName evidence="3">DUF4177 domain-containing protein</fullName>
    </recommendedName>
</protein>
<evidence type="ECO:0000313" key="1">
    <source>
        <dbReference type="EMBL" id="ADG97378.1"/>
    </source>
</evidence>
<dbReference type="KEGG" id="srt:Srot_0901"/>
<keyword evidence="2" id="KW-1185">Reference proteome</keyword>
<dbReference type="RefSeq" id="WP_013137834.1">
    <property type="nucleotide sequence ID" value="NC_014168.1"/>
</dbReference>
<sequence>MAQPKKQYQTLNVTSGVFASLDDEIARVATREGKAGWRLDSVTKESKGQARVQFTREA</sequence>
<dbReference type="HOGENOM" id="CLU_3122527_0_0_11"/>